<gene>
    <name evidence="2" type="ORF">SAMN03080601_01604</name>
</gene>
<feature type="transmembrane region" description="Helical" evidence="1">
    <location>
        <begin position="367"/>
        <end position="395"/>
    </location>
</feature>
<sequence length="410" mass="48279">MVLLLKTFNRHEIIYMSFAFDSLLKIDLLGVRMHVGLIFILLILGIEFVAHPTSIGRMKAFIRTNWSILPFFGYLFLQFILNKAFPGAIMLLLYYFLALISFYYFFKKHSSISKQSVIMFQWIMVTTGLFQFLLFKIFGFQLSFYEVEHYMVDASFATRMRGFFVEPNWYSIVFSFNTLLLAMILKRKILEYKVLILLSFVCFYFNASYTSIAIVVLVLLIQAPQNIRYISKTKLITTFSLVLIIALVFAGRVYDKRKSSNQIVDASTAVNYGSRFFPVVRTYDFMTRQSSVKQFFGFGLGSWPYVGIEENRLGYIGVHVTNKVEPGKRDSAEIQVFMLEFGFLSFIFLFFDYFYNYMKYRKHNLFYAIACVFLASCFFIYPIFKFMMYIVPFYLMRSIVTERNEIIDKT</sequence>
<organism evidence="2 3">
    <name type="scientific">Alkalitalea saponilacus</name>
    <dbReference type="NCBI Taxonomy" id="889453"/>
    <lineage>
        <taxon>Bacteria</taxon>
        <taxon>Pseudomonadati</taxon>
        <taxon>Bacteroidota</taxon>
        <taxon>Bacteroidia</taxon>
        <taxon>Marinilabiliales</taxon>
        <taxon>Marinilabiliaceae</taxon>
        <taxon>Alkalitalea</taxon>
    </lineage>
</organism>
<name>A0A1T5FJU7_9BACT</name>
<keyword evidence="3" id="KW-1185">Reference proteome</keyword>
<dbReference type="KEGG" id="asx:CDL62_09855"/>
<feature type="transmembrane region" description="Helical" evidence="1">
    <location>
        <begin position="118"/>
        <end position="138"/>
    </location>
</feature>
<protein>
    <recommendedName>
        <fullName evidence="4">O-antigen ligase like membrane protein</fullName>
    </recommendedName>
</protein>
<dbReference type="STRING" id="889453.SAMN03080601_01604"/>
<feature type="transmembrane region" description="Helical" evidence="1">
    <location>
        <begin position="197"/>
        <end position="223"/>
    </location>
</feature>
<evidence type="ECO:0000256" key="1">
    <source>
        <dbReference type="SAM" id="Phobius"/>
    </source>
</evidence>
<proteinExistence type="predicted"/>
<accession>A0A1T5FJU7</accession>
<keyword evidence="1" id="KW-1133">Transmembrane helix</keyword>
<feature type="transmembrane region" description="Helical" evidence="1">
    <location>
        <begin position="87"/>
        <end position="106"/>
    </location>
</feature>
<feature type="transmembrane region" description="Helical" evidence="1">
    <location>
        <begin position="168"/>
        <end position="185"/>
    </location>
</feature>
<feature type="transmembrane region" description="Helical" evidence="1">
    <location>
        <begin position="62"/>
        <end position="81"/>
    </location>
</feature>
<keyword evidence="1" id="KW-0472">Membrane</keyword>
<evidence type="ECO:0000313" key="2">
    <source>
        <dbReference type="EMBL" id="SKB96366.1"/>
    </source>
</evidence>
<evidence type="ECO:0008006" key="4">
    <source>
        <dbReference type="Google" id="ProtNLM"/>
    </source>
</evidence>
<reference evidence="2 3" key="1">
    <citation type="submission" date="2017-02" db="EMBL/GenBank/DDBJ databases">
        <authorList>
            <person name="Peterson S.W."/>
        </authorList>
    </citation>
    <scope>NUCLEOTIDE SEQUENCE [LARGE SCALE GENOMIC DNA]</scope>
    <source>
        <strain evidence="2 3">DSM 24412</strain>
    </source>
</reference>
<dbReference type="AlphaFoldDB" id="A0A1T5FJU7"/>
<dbReference type="EMBL" id="FUYV01000008">
    <property type="protein sequence ID" value="SKB96366.1"/>
    <property type="molecule type" value="Genomic_DNA"/>
</dbReference>
<dbReference type="Proteomes" id="UP000191055">
    <property type="component" value="Unassembled WGS sequence"/>
</dbReference>
<feature type="transmembrane region" description="Helical" evidence="1">
    <location>
        <begin position="336"/>
        <end position="355"/>
    </location>
</feature>
<feature type="transmembrane region" description="Helical" evidence="1">
    <location>
        <begin position="235"/>
        <end position="254"/>
    </location>
</feature>
<evidence type="ECO:0000313" key="3">
    <source>
        <dbReference type="Proteomes" id="UP000191055"/>
    </source>
</evidence>
<feature type="transmembrane region" description="Helical" evidence="1">
    <location>
        <begin position="31"/>
        <end position="50"/>
    </location>
</feature>
<keyword evidence="1" id="KW-0812">Transmembrane</keyword>